<accession>A0A8J2M0B6</accession>
<gene>
    <name evidence="1" type="ORF">CJOHNSTONI_LOCUS2680</name>
</gene>
<evidence type="ECO:0000313" key="2">
    <source>
        <dbReference type="Proteomes" id="UP000746747"/>
    </source>
</evidence>
<dbReference type="AlphaFoldDB" id="A0A8J2M0B6"/>
<name>A0A8J2M0B6_9BILA</name>
<reference evidence="1" key="1">
    <citation type="submission" date="2021-09" db="EMBL/GenBank/DDBJ databases">
        <authorList>
            <consortium name="Pathogen Informatics"/>
        </authorList>
    </citation>
    <scope>NUCLEOTIDE SEQUENCE</scope>
</reference>
<evidence type="ECO:0000313" key="1">
    <source>
        <dbReference type="EMBL" id="CAG9532367.1"/>
    </source>
</evidence>
<keyword evidence="2" id="KW-1185">Reference proteome</keyword>
<proteinExistence type="predicted"/>
<dbReference type="Proteomes" id="UP000746747">
    <property type="component" value="Unassembled WGS sequence"/>
</dbReference>
<comment type="caution">
    <text evidence="1">The sequence shown here is derived from an EMBL/GenBank/DDBJ whole genome shotgun (WGS) entry which is preliminary data.</text>
</comment>
<protein>
    <submittedName>
        <fullName evidence="1">Uncharacterized protein</fullName>
    </submittedName>
</protein>
<organism evidence="1 2">
    <name type="scientific">Cercopithifilaria johnstoni</name>
    <dbReference type="NCBI Taxonomy" id="2874296"/>
    <lineage>
        <taxon>Eukaryota</taxon>
        <taxon>Metazoa</taxon>
        <taxon>Ecdysozoa</taxon>
        <taxon>Nematoda</taxon>
        <taxon>Chromadorea</taxon>
        <taxon>Rhabditida</taxon>
        <taxon>Spirurina</taxon>
        <taxon>Spiruromorpha</taxon>
        <taxon>Filarioidea</taxon>
        <taxon>Onchocercidae</taxon>
        <taxon>Cercopithifilaria</taxon>
    </lineage>
</organism>
<dbReference type="EMBL" id="CAKAEH010000961">
    <property type="protein sequence ID" value="CAG9532367.1"/>
    <property type="molecule type" value="Genomic_DNA"/>
</dbReference>
<sequence length="101" mass="12102">MHLEEPDFWTLLIPDEISAFVDNRNRFYVTVVADFLLLGKIRSDILFDNEGGRKMEDSAVDKLNDFEEMMRNPSLIYKIIQQLFEKWRHMNRTCIFANRQT</sequence>